<keyword evidence="4" id="KW-1185">Reference proteome</keyword>
<dbReference type="PANTHER" id="PTHR21310">
    <property type="entry name" value="AMINOGLYCOSIDE PHOSPHOTRANSFERASE-RELATED-RELATED"/>
    <property type="match status" value="1"/>
</dbReference>
<reference evidence="3" key="3">
    <citation type="submission" date="2020-03" db="EMBL/GenBank/DDBJ databases">
        <title>A mixture of massive structural variations and highly conserved coding sequences in Ustilaginoidea virens genome.</title>
        <authorList>
            <person name="Zhang K."/>
            <person name="Zhao Z."/>
            <person name="Zhang Z."/>
            <person name="Li Y."/>
            <person name="Hsiang T."/>
            <person name="Sun W."/>
        </authorList>
    </citation>
    <scope>NUCLEOTIDE SEQUENCE</scope>
    <source>
        <strain evidence="3">UV-8b</strain>
    </source>
</reference>
<evidence type="ECO:0000313" key="4">
    <source>
        <dbReference type="Proteomes" id="UP000027002"/>
    </source>
</evidence>
<dbReference type="KEGG" id="uvi:66062320"/>
<gene>
    <name evidence="3" type="ORF">UV8b_01542</name>
    <name evidence="2" type="ORF">UVI_02019020</name>
</gene>
<dbReference type="Proteomes" id="UP000027002">
    <property type="component" value="Chromosome 1"/>
</dbReference>
<dbReference type="Proteomes" id="UP000054053">
    <property type="component" value="Unassembled WGS sequence"/>
</dbReference>
<proteinExistence type="predicted"/>
<sequence>MGPCDLTVKDTAIRRCLTLLAIKTIARLYRYDGPCVPISPCVIVKKGKSIDVTEAATMMFIARQTSIPVPRVYCAFVRKRSTYLVMERIRGKTLAAAWPGLSDLEREHVLTQLRNIVQELRALPPPDCAVQSCVGGSLRDSRIPRSKPRFGPFPSIPAFHLWLRDGLQLPQCPDHTDDDKWAPIKRMIVMQDREPSPPVFTHGDLNPFNILVRDGKIVAIIDWEFAGWYPYYWEYTSAWLGNKTRQAWQNLIPKFIDPCPDELGMEAVRQRWWGDF</sequence>
<evidence type="ECO:0000313" key="3">
    <source>
        <dbReference type="EMBL" id="QUC17301.1"/>
    </source>
</evidence>
<evidence type="ECO:0000259" key="1">
    <source>
        <dbReference type="Pfam" id="PF01636"/>
    </source>
</evidence>
<name>A0A1B5KXI7_USTVR</name>
<dbReference type="InterPro" id="IPR011009">
    <property type="entry name" value="Kinase-like_dom_sf"/>
</dbReference>
<dbReference type="PANTHER" id="PTHR21310:SF55">
    <property type="entry name" value="AMINOGLYCOSIDE PHOSPHOTRANSFERASE DOMAIN-CONTAINING PROTEIN"/>
    <property type="match status" value="1"/>
</dbReference>
<dbReference type="EMBL" id="CP072753">
    <property type="protein sequence ID" value="QUC17301.1"/>
    <property type="molecule type" value="Genomic_DNA"/>
</dbReference>
<dbReference type="EMBL" id="BBTG02000007">
    <property type="protein sequence ID" value="GAO15683.1"/>
    <property type="molecule type" value="Genomic_DNA"/>
</dbReference>
<dbReference type="Pfam" id="PF01636">
    <property type="entry name" value="APH"/>
    <property type="match status" value="1"/>
</dbReference>
<dbReference type="InterPro" id="IPR002575">
    <property type="entry name" value="Aminoglycoside_PTrfase"/>
</dbReference>
<reference evidence="2" key="1">
    <citation type="journal article" date="2016" name="Genome Announc.">
        <title>Genome Sequence of Ustilaginoidea virens IPU010, a Rice Pathogenic Fungus Causing False Smut.</title>
        <authorList>
            <person name="Kumagai T."/>
            <person name="Ishii T."/>
            <person name="Terai G."/>
            <person name="Umemura M."/>
            <person name="Machida M."/>
            <person name="Asai K."/>
        </authorList>
    </citation>
    <scope>NUCLEOTIDE SEQUENCE [LARGE SCALE GENOMIC DNA]</scope>
    <source>
        <strain evidence="2">IPU010</strain>
    </source>
</reference>
<dbReference type="RefSeq" id="XP_042994974.1">
    <property type="nucleotide sequence ID" value="XM_043139040.1"/>
</dbReference>
<dbReference type="SUPFAM" id="SSF56112">
    <property type="entry name" value="Protein kinase-like (PK-like)"/>
    <property type="match status" value="1"/>
</dbReference>
<evidence type="ECO:0000313" key="5">
    <source>
        <dbReference type="Proteomes" id="UP000054053"/>
    </source>
</evidence>
<reference evidence="5" key="2">
    <citation type="journal article" date="2016" name="Genome Announc.">
        <title>Genome sequence of Ustilaginoidea virens IPU010, a rice pathogenic fungus causing false smut.</title>
        <authorList>
            <person name="Kumagai T."/>
            <person name="Ishii T."/>
            <person name="Terai G."/>
            <person name="Umemura M."/>
            <person name="Machida M."/>
            <person name="Asai K."/>
        </authorList>
    </citation>
    <scope>NUCLEOTIDE SEQUENCE [LARGE SCALE GENOMIC DNA]</scope>
    <source>
        <strain evidence="5">IPU010</strain>
    </source>
</reference>
<organism evidence="2 5">
    <name type="scientific">Ustilaginoidea virens</name>
    <name type="common">Rice false smut fungus</name>
    <name type="synonym">Villosiclava virens</name>
    <dbReference type="NCBI Taxonomy" id="1159556"/>
    <lineage>
        <taxon>Eukaryota</taxon>
        <taxon>Fungi</taxon>
        <taxon>Dikarya</taxon>
        <taxon>Ascomycota</taxon>
        <taxon>Pezizomycotina</taxon>
        <taxon>Sordariomycetes</taxon>
        <taxon>Hypocreomycetidae</taxon>
        <taxon>Hypocreales</taxon>
        <taxon>Clavicipitaceae</taxon>
        <taxon>Ustilaginoidea</taxon>
    </lineage>
</organism>
<dbReference type="AlphaFoldDB" id="A0A1B5KXI7"/>
<dbReference type="OrthoDB" id="2906425at2759"/>
<dbReference type="InterPro" id="IPR051678">
    <property type="entry name" value="AGP_Transferase"/>
</dbReference>
<protein>
    <recommendedName>
        <fullName evidence="1">Aminoglycoside phosphotransferase domain-containing protein</fullName>
    </recommendedName>
</protein>
<dbReference type="CDD" id="cd05120">
    <property type="entry name" value="APH_ChoK_like"/>
    <property type="match status" value="1"/>
</dbReference>
<accession>A0A1B5KXI7</accession>
<dbReference type="Gene3D" id="3.90.1200.10">
    <property type="match status" value="1"/>
</dbReference>
<feature type="domain" description="Aminoglycoside phosphotransferase" evidence="1">
    <location>
        <begin position="54"/>
        <end position="242"/>
    </location>
</feature>
<evidence type="ECO:0000313" key="2">
    <source>
        <dbReference type="EMBL" id="GAO15683.1"/>
    </source>
</evidence>
<dbReference type="GeneID" id="66062320"/>